<keyword evidence="2" id="KW-1185">Reference proteome</keyword>
<reference evidence="1" key="1">
    <citation type="submission" date="2022-04" db="EMBL/GenBank/DDBJ databases">
        <title>Genome of the entomopathogenic fungus Entomophthora muscae.</title>
        <authorList>
            <person name="Elya C."/>
            <person name="Lovett B.R."/>
            <person name="Lee E."/>
            <person name="Macias A.M."/>
            <person name="Hajek A.E."/>
            <person name="De Bivort B.L."/>
            <person name="Kasson M.T."/>
            <person name="De Fine Licht H.H."/>
            <person name="Stajich J.E."/>
        </authorList>
    </citation>
    <scope>NUCLEOTIDE SEQUENCE</scope>
    <source>
        <strain evidence="1">Berkeley</strain>
    </source>
</reference>
<dbReference type="EMBL" id="QTSX02003990">
    <property type="protein sequence ID" value="KAJ9067555.1"/>
    <property type="molecule type" value="Genomic_DNA"/>
</dbReference>
<gene>
    <name evidence="1" type="ORF">DSO57_1037979</name>
</gene>
<proteinExistence type="predicted"/>
<protein>
    <submittedName>
        <fullName evidence="1">Uncharacterized protein</fullName>
    </submittedName>
</protein>
<comment type="caution">
    <text evidence="1">The sequence shown here is derived from an EMBL/GenBank/DDBJ whole genome shotgun (WGS) entry which is preliminary data.</text>
</comment>
<sequence length="87" mass="9313">MGGYKPLHPSISSTDSAPPLTRRLDRAFRVRGSEGVGTDPDGSDVGYIEVIIKTNLLGGREDETRRGSTGADLNPRLAPPPHDMNIS</sequence>
<evidence type="ECO:0000313" key="1">
    <source>
        <dbReference type="EMBL" id="KAJ9067555.1"/>
    </source>
</evidence>
<organism evidence="1 2">
    <name type="scientific">Entomophthora muscae</name>
    <dbReference type="NCBI Taxonomy" id="34485"/>
    <lineage>
        <taxon>Eukaryota</taxon>
        <taxon>Fungi</taxon>
        <taxon>Fungi incertae sedis</taxon>
        <taxon>Zoopagomycota</taxon>
        <taxon>Entomophthoromycotina</taxon>
        <taxon>Entomophthoromycetes</taxon>
        <taxon>Entomophthorales</taxon>
        <taxon>Entomophthoraceae</taxon>
        <taxon>Entomophthora</taxon>
    </lineage>
</organism>
<accession>A0ACC2SYV6</accession>
<evidence type="ECO:0000313" key="2">
    <source>
        <dbReference type="Proteomes" id="UP001165960"/>
    </source>
</evidence>
<dbReference type="Proteomes" id="UP001165960">
    <property type="component" value="Unassembled WGS sequence"/>
</dbReference>
<name>A0ACC2SYV6_9FUNG</name>